<gene>
    <name evidence="2" type="ORF">ACFFTU_07395</name>
</gene>
<keyword evidence="3" id="KW-1185">Reference proteome</keyword>
<comment type="caution">
    <text evidence="2">The sequence shown here is derived from an EMBL/GenBank/DDBJ whole genome shotgun (WGS) entry which is preliminary data.</text>
</comment>
<dbReference type="RefSeq" id="WP_380836738.1">
    <property type="nucleotide sequence ID" value="NZ_BAAAXE010000013.1"/>
</dbReference>
<protein>
    <submittedName>
        <fullName evidence="2">UTRA domain-containing protein</fullName>
    </submittedName>
</protein>
<proteinExistence type="predicted"/>
<evidence type="ECO:0000313" key="2">
    <source>
        <dbReference type="EMBL" id="MFB9519765.1"/>
    </source>
</evidence>
<reference evidence="2 3" key="1">
    <citation type="submission" date="2024-09" db="EMBL/GenBank/DDBJ databases">
        <authorList>
            <person name="Sun Q."/>
            <person name="Mori K."/>
        </authorList>
    </citation>
    <scope>NUCLEOTIDE SEQUENCE [LARGE SCALE GENOMIC DNA]</scope>
    <source>
        <strain evidence="2 3">JCM 4362</strain>
    </source>
</reference>
<dbReference type="EMBL" id="JBHMCR010000004">
    <property type="protein sequence ID" value="MFB9519765.1"/>
    <property type="molecule type" value="Genomic_DNA"/>
</dbReference>
<dbReference type="SUPFAM" id="SSF64288">
    <property type="entry name" value="Chorismate lyase-like"/>
    <property type="match status" value="1"/>
</dbReference>
<accession>A0ABV5P989</accession>
<dbReference type="Proteomes" id="UP001589718">
    <property type="component" value="Unassembled WGS sequence"/>
</dbReference>
<evidence type="ECO:0000313" key="3">
    <source>
        <dbReference type="Proteomes" id="UP001589718"/>
    </source>
</evidence>
<evidence type="ECO:0000259" key="1">
    <source>
        <dbReference type="Pfam" id="PF07702"/>
    </source>
</evidence>
<dbReference type="InterPro" id="IPR011663">
    <property type="entry name" value="UTRA"/>
</dbReference>
<name>A0ABV5P989_STRCM</name>
<dbReference type="Gene3D" id="3.40.1410.10">
    <property type="entry name" value="Chorismate lyase-like"/>
    <property type="match status" value="1"/>
</dbReference>
<feature type="domain" description="UbiC transcription regulator-associated" evidence="1">
    <location>
        <begin position="6"/>
        <end position="97"/>
    </location>
</feature>
<dbReference type="InterPro" id="IPR028978">
    <property type="entry name" value="Chorismate_lyase_/UTRA_dom_sf"/>
</dbReference>
<sequence>MALRRRRLVMLPDSSPLTLVTAWFPSDVVEASPRLTDERPLAEGTTHYVTRQTGRAPTQGTDLTTVRLLAPDEAELLGVEMPAAAAVVLHVARDAKNGTLVCEEGVTAAGLWQHEQTYPMGLNS</sequence>
<organism evidence="2 3">
    <name type="scientific">Streptomyces cremeus</name>
    <dbReference type="NCBI Taxonomy" id="66881"/>
    <lineage>
        <taxon>Bacteria</taxon>
        <taxon>Bacillati</taxon>
        <taxon>Actinomycetota</taxon>
        <taxon>Actinomycetes</taxon>
        <taxon>Kitasatosporales</taxon>
        <taxon>Streptomycetaceae</taxon>
        <taxon>Streptomyces</taxon>
    </lineage>
</organism>
<dbReference type="Pfam" id="PF07702">
    <property type="entry name" value="UTRA"/>
    <property type="match status" value="1"/>
</dbReference>